<dbReference type="Proteomes" id="UP001433088">
    <property type="component" value="Unassembled WGS sequence"/>
</dbReference>
<dbReference type="RefSeq" id="WP_349173450.1">
    <property type="nucleotide sequence ID" value="NZ_JBBMEU010000027.1"/>
</dbReference>
<gene>
    <name evidence="1" type="ORF">WMO23_05745</name>
</gene>
<accession>A0ABV1CVR6</accession>
<protein>
    <submittedName>
        <fullName evidence="1">Uncharacterized protein</fullName>
    </submittedName>
</protein>
<keyword evidence="2" id="KW-1185">Reference proteome</keyword>
<comment type="caution">
    <text evidence="1">The sequence shown here is derived from an EMBL/GenBank/DDBJ whole genome shotgun (WGS) entry which is preliminary data.</text>
</comment>
<dbReference type="EMBL" id="JBBMEU010000027">
    <property type="protein sequence ID" value="MEQ2422233.1"/>
    <property type="molecule type" value="Genomic_DNA"/>
</dbReference>
<reference evidence="1 2" key="1">
    <citation type="submission" date="2024-03" db="EMBL/GenBank/DDBJ databases">
        <title>Human intestinal bacterial collection.</title>
        <authorList>
            <person name="Pauvert C."/>
            <person name="Hitch T.C.A."/>
            <person name="Clavel T."/>
        </authorList>
    </citation>
    <scope>NUCLEOTIDE SEQUENCE [LARGE SCALE GENOMIC DNA]</scope>
    <source>
        <strain evidence="1 2">CLA-AA-H81</strain>
    </source>
</reference>
<name>A0ABV1CVR6_9FIRM</name>
<sequence>MLKIIGSNIYHIRGDADSFDVNLTQEDGSDIGPYTAVFSVKKKITDAGYVFQAHVQNGVVSLTPDLTADLEAGDYVWDIEVRTQDGWVQTVGPGIFRVIADVTR</sequence>
<organism evidence="1 2">
    <name type="scientific">Megasphaera intestinihominis</name>
    <dbReference type="NCBI Taxonomy" id="3133159"/>
    <lineage>
        <taxon>Bacteria</taxon>
        <taxon>Bacillati</taxon>
        <taxon>Bacillota</taxon>
        <taxon>Negativicutes</taxon>
        <taxon>Veillonellales</taxon>
        <taxon>Veillonellaceae</taxon>
        <taxon>Megasphaera</taxon>
    </lineage>
</organism>
<evidence type="ECO:0000313" key="1">
    <source>
        <dbReference type="EMBL" id="MEQ2422233.1"/>
    </source>
</evidence>
<proteinExistence type="predicted"/>
<evidence type="ECO:0000313" key="2">
    <source>
        <dbReference type="Proteomes" id="UP001433088"/>
    </source>
</evidence>